<evidence type="ECO:0000313" key="6">
    <source>
        <dbReference type="Proteomes" id="UP000291469"/>
    </source>
</evidence>
<evidence type="ECO:0000313" key="5">
    <source>
        <dbReference type="EMBL" id="QBI18971.1"/>
    </source>
</evidence>
<dbReference type="GO" id="GO:0005737">
    <property type="term" value="C:cytoplasm"/>
    <property type="evidence" value="ECO:0007669"/>
    <property type="project" value="UniProtKB-ARBA"/>
</dbReference>
<dbReference type="EMBL" id="CP036402">
    <property type="protein sequence ID" value="QBI18971.1"/>
    <property type="molecule type" value="Genomic_DNA"/>
</dbReference>
<dbReference type="PANTHER" id="PTHR12919:SF20">
    <property type="entry name" value="SMALL RIBOSOMAL SUBUNIT PROTEIN BS16M"/>
    <property type="match status" value="1"/>
</dbReference>
<dbReference type="GO" id="GO:0003735">
    <property type="term" value="F:structural constituent of ribosome"/>
    <property type="evidence" value="ECO:0007669"/>
    <property type="project" value="InterPro"/>
</dbReference>
<dbReference type="Pfam" id="PF00886">
    <property type="entry name" value="Ribosomal_S16"/>
    <property type="match status" value="1"/>
</dbReference>
<protein>
    <recommendedName>
        <fullName evidence="3">Small ribosomal subunit protein bS16</fullName>
    </recommendedName>
</protein>
<dbReference type="HAMAP" id="MF_00385">
    <property type="entry name" value="Ribosomal_bS16"/>
    <property type="match status" value="1"/>
</dbReference>
<dbReference type="GO" id="GO:0006412">
    <property type="term" value="P:translation"/>
    <property type="evidence" value="ECO:0007669"/>
    <property type="project" value="UniProtKB-UniRule"/>
</dbReference>
<dbReference type="AlphaFoldDB" id="A0A411YCK7"/>
<dbReference type="Gene3D" id="3.30.1320.10">
    <property type="match status" value="1"/>
</dbReference>
<evidence type="ECO:0000256" key="2">
    <source>
        <dbReference type="ARBA" id="ARBA00023274"/>
    </source>
</evidence>
<evidence type="ECO:0000256" key="3">
    <source>
        <dbReference type="HAMAP-Rule" id="MF_00385"/>
    </source>
</evidence>
<keyword evidence="6" id="KW-1185">Reference proteome</keyword>
<keyword evidence="1 3" id="KW-0689">Ribosomal protein</keyword>
<dbReference type="RefSeq" id="WP_131153968.1">
    <property type="nucleotide sequence ID" value="NZ_CP036402.1"/>
</dbReference>
<feature type="compositionally biased region" description="Basic and acidic residues" evidence="4">
    <location>
        <begin position="82"/>
        <end position="102"/>
    </location>
</feature>
<feature type="region of interest" description="Disordered" evidence="4">
    <location>
        <begin position="82"/>
        <end position="154"/>
    </location>
</feature>
<dbReference type="OrthoDB" id="9807878at2"/>
<accession>A0A411YCK7</accession>
<feature type="compositionally biased region" description="Low complexity" evidence="4">
    <location>
        <begin position="135"/>
        <end position="146"/>
    </location>
</feature>
<dbReference type="NCBIfam" id="TIGR00002">
    <property type="entry name" value="S16"/>
    <property type="match status" value="1"/>
</dbReference>
<dbReference type="KEGG" id="erz:ER308_05050"/>
<evidence type="ECO:0000256" key="1">
    <source>
        <dbReference type="ARBA" id="ARBA00022980"/>
    </source>
</evidence>
<keyword evidence="2 3" id="KW-0687">Ribonucleoprotein</keyword>
<name>A0A411YCK7_9ACTN</name>
<proteinExistence type="inferred from homology"/>
<dbReference type="GO" id="GO:0015935">
    <property type="term" value="C:small ribosomal subunit"/>
    <property type="evidence" value="ECO:0007669"/>
    <property type="project" value="TreeGrafter"/>
</dbReference>
<organism evidence="5 6">
    <name type="scientific">Egibacter rhizosphaerae</name>
    <dbReference type="NCBI Taxonomy" id="1670831"/>
    <lineage>
        <taxon>Bacteria</taxon>
        <taxon>Bacillati</taxon>
        <taxon>Actinomycetota</taxon>
        <taxon>Nitriliruptoria</taxon>
        <taxon>Egibacterales</taxon>
        <taxon>Egibacteraceae</taxon>
        <taxon>Egibacter</taxon>
    </lineage>
</organism>
<evidence type="ECO:0000256" key="4">
    <source>
        <dbReference type="SAM" id="MobiDB-lite"/>
    </source>
</evidence>
<dbReference type="SUPFAM" id="SSF54565">
    <property type="entry name" value="Ribosomal protein S16"/>
    <property type="match status" value="1"/>
</dbReference>
<sequence>MAVKMRLRREGKKKQPFYRVVVADVRSPRDGRFIEDLGYYQPLAEPSAIEINHERALAWLHDGVQPSDAVKRLLRITGVWEEFRPGDPGKDRTARNERKEASKAAQAEAVKRREAEQQAASKSAATESAGEESAEQATAAEGAASTDESEVTES</sequence>
<dbReference type="Proteomes" id="UP000291469">
    <property type="component" value="Chromosome"/>
</dbReference>
<feature type="compositionally biased region" description="Low complexity" evidence="4">
    <location>
        <begin position="117"/>
        <end position="128"/>
    </location>
</feature>
<reference evidence="5 6" key="1">
    <citation type="submission" date="2019-01" db="EMBL/GenBank/DDBJ databases">
        <title>Egibacter rhizosphaerae EGI 80759T.</title>
        <authorList>
            <person name="Chen D.-D."/>
            <person name="Tian Y."/>
            <person name="Jiao J.-Y."/>
            <person name="Zhang X.-T."/>
            <person name="Zhang Y.-G."/>
            <person name="Zhang Y."/>
            <person name="Xiao M."/>
            <person name="Shu W.-S."/>
            <person name="Li W.-J."/>
        </authorList>
    </citation>
    <scope>NUCLEOTIDE SEQUENCE [LARGE SCALE GENOMIC DNA]</scope>
    <source>
        <strain evidence="5 6">EGI 80759</strain>
    </source>
</reference>
<gene>
    <name evidence="3" type="primary">rpsP</name>
    <name evidence="5" type="ORF">ER308_05050</name>
</gene>
<dbReference type="InterPro" id="IPR000307">
    <property type="entry name" value="Ribosomal_bS16"/>
</dbReference>
<dbReference type="InterPro" id="IPR023803">
    <property type="entry name" value="Ribosomal_bS16_dom_sf"/>
</dbReference>
<dbReference type="PANTHER" id="PTHR12919">
    <property type="entry name" value="30S RIBOSOMAL PROTEIN S16"/>
    <property type="match status" value="1"/>
</dbReference>
<comment type="similarity">
    <text evidence="3">Belongs to the bacterial ribosomal protein bS16 family.</text>
</comment>